<dbReference type="Gene3D" id="2.60.120.10">
    <property type="entry name" value="Jelly Rolls"/>
    <property type="match status" value="1"/>
</dbReference>
<evidence type="ECO:0000256" key="3">
    <source>
        <dbReference type="ARBA" id="ARBA00023163"/>
    </source>
</evidence>
<dbReference type="SUPFAM" id="SSF51182">
    <property type="entry name" value="RmlC-like cupins"/>
    <property type="match status" value="1"/>
</dbReference>
<dbReference type="PROSITE" id="PS00041">
    <property type="entry name" value="HTH_ARAC_FAMILY_1"/>
    <property type="match status" value="1"/>
</dbReference>
<reference evidence="5" key="2">
    <citation type="submission" date="2021-04" db="EMBL/GenBank/DDBJ databases">
        <authorList>
            <person name="Gilroy R."/>
        </authorList>
    </citation>
    <scope>NUCLEOTIDE SEQUENCE</scope>
    <source>
        <strain evidence="5">Gambia11-129</strain>
    </source>
</reference>
<evidence type="ECO:0000256" key="1">
    <source>
        <dbReference type="ARBA" id="ARBA00023015"/>
    </source>
</evidence>
<dbReference type="InterPro" id="IPR020449">
    <property type="entry name" value="Tscrpt_reg_AraC-type_HTH"/>
</dbReference>
<evidence type="ECO:0000313" key="6">
    <source>
        <dbReference type="Proteomes" id="UP000823936"/>
    </source>
</evidence>
<dbReference type="InterPro" id="IPR014710">
    <property type="entry name" value="RmlC-like_jellyroll"/>
</dbReference>
<keyword evidence="1" id="KW-0805">Transcription regulation</keyword>
<dbReference type="PANTHER" id="PTHR43280:SF2">
    <property type="entry name" value="HTH-TYPE TRANSCRIPTIONAL REGULATOR EXSA"/>
    <property type="match status" value="1"/>
</dbReference>
<dbReference type="GO" id="GO:0003700">
    <property type="term" value="F:DNA-binding transcription factor activity"/>
    <property type="evidence" value="ECO:0007669"/>
    <property type="project" value="InterPro"/>
</dbReference>
<evidence type="ECO:0000259" key="4">
    <source>
        <dbReference type="PROSITE" id="PS01124"/>
    </source>
</evidence>
<evidence type="ECO:0000256" key="2">
    <source>
        <dbReference type="ARBA" id="ARBA00023125"/>
    </source>
</evidence>
<dbReference type="InterPro" id="IPR018062">
    <property type="entry name" value="HTH_AraC-typ_CS"/>
</dbReference>
<keyword evidence="3" id="KW-0804">Transcription</keyword>
<accession>A0A9D1TNS2</accession>
<dbReference type="AlphaFoldDB" id="A0A9D1TNS2"/>
<dbReference type="SUPFAM" id="SSF46689">
    <property type="entry name" value="Homeodomain-like"/>
    <property type="match status" value="2"/>
</dbReference>
<dbReference type="PANTHER" id="PTHR43280">
    <property type="entry name" value="ARAC-FAMILY TRANSCRIPTIONAL REGULATOR"/>
    <property type="match status" value="1"/>
</dbReference>
<dbReference type="GO" id="GO:0043565">
    <property type="term" value="F:sequence-specific DNA binding"/>
    <property type="evidence" value="ECO:0007669"/>
    <property type="project" value="InterPro"/>
</dbReference>
<dbReference type="Gene3D" id="1.10.10.60">
    <property type="entry name" value="Homeodomain-like"/>
    <property type="match status" value="2"/>
</dbReference>
<reference evidence="5" key="1">
    <citation type="journal article" date="2021" name="PeerJ">
        <title>Extensive microbial diversity within the chicken gut microbiome revealed by metagenomics and culture.</title>
        <authorList>
            <person name="Gilroy R."/>
            <person name="Ravi A."/>
            <person name="Getino M."/>
            <person name="Pursley I."/>
            <person name="Horton D.L."/>
            <person name="Alikhan N.F."/>
            <person name="Baker D."/>
            <person name="Gharbi K."/>
            <person name="Hall N."/>
            <person name="Watson M."/>
            <person name="Adriaenssens E.M."/>
            <person name="Foster-Nyarko E."/>
            <person name="Jarju S."/>
            <person name="Secka A."/>
            <person name="Antonio M."/>
            <person name="Oren A."/>
            <person name="Chaudhuri R.R."/>
            <person name="La Ragione R."/>
            <person name="Hildebrand F."/>
            <person name="Pallen M.J."/>
        </authorList>
    </citation>
    <scope>NUCLEOTIDE SEQUENCE</scope>
    <source>
        <strain evidence="5">Gambia11-129</strain>
    </source>
</reference>
<sequence length="310" mass="36457">MKNINSLEFQAGRKEEKLPYDNPDFPYLASRADLNSYSEPFIPWHWHNAIELFYMESGELEYCTPHQRLLFAAGSAGIVNANVLHKTQVKRRHEKNIQLLHIFNPILLAGYHGSLIERKYVLPITSSTQFDIIAFSPEDPKHEFIIDLIYSSFLLKEDEFGYEIKIRENLSRIWMESFYMWKASGCSKAKNAETTDKLKDMMIFIHEHYSEKIYIRELASAVFLSERECYRVFQNHLHMTPVDYIRSYRIQIACQMLAESNVSITEVGFSCGMESISYFGKVFRENTGYTPREYRMICQNKNKNCHNQDM</sequence>
<dbReference type="SMART" id="SM00342">
    <property type="entry name" value="HTH_ARAC"/>
    <property type="match status" value="1"/>
</dbReference>
<keyword evidence="2" id="KW-0238">DNA-binding</keyword>
<dbReference type="PRINTS" id="PR00032">
    <property type="entry name" value="HTHARAC"/>
</dbReference>
<dbReference type="EMBL" id="DXHU01000022">
    <property type="protein sequence ID" value="HIV99286.1"/>
    <property type="molecule type" value="Genomic_DNA"/>
</dbReference>
<name>A0A9D1TNS2_9SPIO</name>
<dbReference type="InterPro" id="IPR011051">
    <property type="entry name" value="RmlC_Cupin_sf"/>
</dbReference>
<dbReference type="InterPro" id="IPR009057">
    <property type="entry name" value="Homeodomain-like_sf"/>
</dbReference>
<feature type="domain" description="HTH araC/xylS-type" evidence="4">
    <location>
        <begin position="199"/>
        <end position="297"/>
    </location>
</feature>
<protein>
    <submittedName>
        <fullName evidence="5">AraC family transcriptional regulator</fullName>
    </submittedName>
</protein>
<proteinExistence type="predicted"/>
<dbReference type="InterPro" id="IPR018060">
    <property type="entry name" value="HTH_AraC"/>
</dbReference>
<dbReference type="PROSITE" id="PS01124">
    <property type="entry name" value="HTH_ARAC_FAMILY_2"/>
    <property type="match status" value="1"/>
</dbReference>
<gene>
    <name evidence="5" type="ORF">IAB12_05885</name>
</gene>
<dbReference type="Proteomes" id="UP000823936">
    <property type="component" value="Unassembled WGS sequence"/>
</dbReference>
<organism evidence="5 6">
    <name type="scientific">Candidatus Ornithospirochaeta avicola</name>
    <dbReference type="NCBI Taxonomy" id="2840896"/>
    <lineage>
        <taxon>Bacteria</taxon>
        <taxon>Pseudomonadati</taxon>
        <taxon>Spirochaetota</taxon>
        <taxon>Spirochaetia</taxon>
        <taxon>Spirochaetales</taxon>
        <taxon>Spirochaetaceae</taxon>
        <taxon>Spirochaetaceae incertae sedis</taxon>
        <taxon>Candidatus Ornithospirochaeta</taxon>
    </lineage>
</organism>
<dbReference type="Pfam" id="PF12833">
    <property type="entry name" value="HTH_18"/>
    <property type="match status" value="1"/>
</dbReference>
<comment type="caution">
    <text evidence="5">The sequence shown here is derived from an EMBL/GenBank/DDBJ whole genome shotgun (WGS) entry which is preliminary data.</text>
</comment>
<evidence type="ECO:0000313" key="5">
    <source>
        <dbReference type="EMBL" id="HIV99286.1"/>
    </source>
</evidence>